<reference evidence="2" key="1">
    <citation type="journal article" date="2020" name="Nature">
        <title>Giant virus diversity and host interactions through global metagenomics.</title>
        <authorList>
            <person name="Schulz F."/>
            <person name="Roux S."/>
            <person name="Paez-Espino D."/>
            <person name="Jungbluth S."/>
            <person name="Walsh D.A."/>
            <person name="Denef V.J."/>
            <person name="McMahon K.D."/>
            <person name="Konstantinidis K.T."/>
            <person name="Eloe-Fadrosh E.A."/>
            <person name="Kyrpides N.C."/>
            <person name="Woyke T."/>
        </authorList>
    </citation>
    <scope>NUCLEOTIDE SEQUENCE</scope>
    <source>
        <strain evidence="2">GVMAG-S-1103017-74</strain>
    </source>
</reference>
<name>A0A6C0ASX5_9ZZZZ</name>
<dbReference type="EMBL" id="MN740864">
    <property type="protein sequence ID" value="QHS83009.1"/>
    <property type="molecule type" value="Genomic_DNA"/>
</dbReference>
<evidence type="ECO:0000313" key="2">
    <source>
        <dbReference type="EMBL" id="QHS83009.1"/>
    </source>
</evidence>
<organism evidence="2">
    <name type="scientific">viral metagenome</name>
    <dbReference type="NCBI Taxonomy" id="1070528"/>
    <lineage>
        <taxon>unclassified sequences</taxon>
        <taxon>metagenomes</taxon>
        <taxon>organismal metagenomes</taxon>
    </lineage>
</organism>
<protein>
    <submittedName>
        <fullName evidence="2">Uncharacterized protein</fullName>
    </submittedName>
</protein>
<evidence type="ECO:0000256" key="1">
    <source>
        <dbReference type="SAM" id="Phobius"/>
    </source>
</evidence>
<sequence length="1113" mass="114051">MAASGTQCTLAAGFPVQCGGEPASNVAAPVAGSADAVVPPSNALLFAADPRVPEDKQVTVPTSAQLGPALQVPCAAGNTSDVNDNTLWYVTIYNGFGAPVAIAIDGKDADGKPKRVSTEVDNQQTWLSMANPVLVQGKSVSLQIDSVQYTINIGPSVVRVAGTVGWVQTYARNMNTVLLQMVIYSFYPALYFMAERFITGLQGTVTTCLPMVNAVSPSDVQYKGNGVFASMYNYTGAAVPYKVGLYDASVANADSASAYVFMETATIQGTFTIGGKAVTATVDMTKISGSTVGTAVLDGGVAVAWTKDENKGAGVTWNVTFAVYGDDRAAKYINLVKQFGLLRPRAHIPTVTKAFTLSVMSYASNDDLDVAFTPPQVSINNGTSSPGHHIFGRSLTRNVPYHSDAFIVMDTSAVPFTLQVGEAVFKNTIDPCSVGTTVAALTPESGSNPNVCVYLAVNTTNAVLVVMPRRTNPQALCKSTPNDLTCAWFNSIPSDADTAIPVPPPATPYNVALSVTCAWTVPRCGTPVKAPSEKVSVSCEAFKGGTMDVPWDTGVNAATAAPAQLLQGAATTVTATVPSTGNTLSITFAPSTSDRQAFKNDDNTMVVTLTDKLMHVFVLGGTGAANGTLASDLFTAASTVPNGDVGLAQLSVTAYNNTTSQSLTAAVFGCASQSMTADGTRFAATAVIGAAVGAAVQGSLTPNLVCTPAPSGLAASDPPPLPQLSGTLSAAPTSTVQDSAALLLPGSVPARSKPGTTFALTEQGYLVIRQTADAAAATAKAWNASPGPPALPTPVPPTMQVTLSAYNVHGALLSLNAYSGTDTTPAASLTNVDYTGKHTTFTQDVAQCVRLEVARTTMTIWRADLRTASQYKVQVTGATCAVTWPREGHAAVVLLEAQNDAAAAAYKTAVDAAWTTGADDPPTPAAPPPANVKLHLYNVHGDVHTIAAAVNAGSPVLIDAPSGTTPTVQTLVAPVAMQGTVTLHSAVNAGVVDYVASLSDTAASTTGMPDGRTVCVTWPRRDHEAVLMYNARTAEAAAVYAASVAKQWAAGAADVPLPSIAPSGGGSGGGGGGAQQTLATWKQAGVYGACAVAGAIGMGFLLGGTTRLLRTPR</sequence>
<accession>A0A6C0ASX5</accession>
<keyword evidence="1" id="KW-0812">Transmembrane</keyword>
<proteinExistence type="predicted"/>
<dbReference type="AlphaFoldDB" id="A0A6C0ASX5"/>
<keyword evidence="1" id="KW-1133">Transmembrane helix</keyword>
<keyword evidence="1" id="KW-0472">Membrane</keyword>
<feature type="transmembrane region" description="Helical" evidence="1">
    <location>
        <begin position="1084"/>
        <end position="1103"/>
    </location>
</feature>